<organism evidence="1 2">
    <name type="scientific">Asterophora parasitica</name>
    <dbReference type="NCBI Taxonomy" id="117018"/>
    <lineage>
        <taxon>Eukaryota</taxon>
        <taxon>Fungi</taxon>
        <taxon>Dikarya</taxon>
        <taxon>Basidiomycota</taxon>
        <taxon>Agaricomycotina</taxon>
        <taxon>Agaricomycetes</taxon>
        <taxon>Agaricomycetidae</taxon>
        <taxon>Agaricales</taxon>
        <taxon>Tricholomatineae</taxon>
        <taxon>Lyophyllaceae</taxon>
        <taxon>Asterophora</taxon>
    </lineage>
</organism>
<evidence type="ECO:0000313" key="1">
    <source>
        <dbReference type="EMBL" id="KAG5640873.1"/>
    </source>
</evidence>
<keyword evidence="2" id="KW-1185">Reference proteome</keyword>
<reference evidence="1" key="1">
    <citation type="submission" date="2020-07" db="EMBL/GenBank/DDBJ databases">
        <authorList>
            <person name="Nieuwenhuis M."/>
            <person name="Van De Peppel L.J.J."/>
        </authorList>
    </citation>
    <scope>NUCLEOTIDE SEQUENCE</scope>
    <source>
        <strain evidence="1">AP01</strain>
        <tissue evidence="1">Mycelium</tissue>
    </source>
</reference>
<comment type="caution">
    <text evidence="1">The sequence shown here is derived from an EMBL/GenBank/DDBJ whole genome shotgun (WGS) entry which is preliminary data.</text>
</comment>
<dbReference type="OrthoDB" id="2588098at2759"/>
<dbReference type="AlphaFoldDB" id="A0A9P7K8A1"/>
<evidence type="ECO:0000313" key="2">
    <source>
        <dbReference type="Proteomes" id="UP000775547"/>
    </source>
</evidence>
<dbReference type="Proteomes" id="UP000775547">
    <property type="component" value="Unassembled WGS sequence"/>
</dbReference>
<reference evidence="1" key="2">
    <citation type="submission" date="2021-10" db="EMBL/GenBank/DDBJ databases">
        <title>Phylogenomics reveals ancestral predisposition of the termite-cultivated fungus Termitomyces towards a domesticated lifestyle.</title>
        <authorList>
            <person name="Auxier B."/>
            <person name="Grum-Grzhimaylo A."/>
            <person name="Cardenas M.E."/>
            <person name="Lodge J.D."/>
            <person name="Laessoe T."/>
            <person name="Pedersen O."/>
            <person name="Smith M.E."/>
            <person name="Kuyper T.W."/>
            <person name="Franco-Molano E.A."/>
            <person name="Baroni T.J."/>
            <person name="Aanen D.K."/>
        </authorList>
    </citation>
    <scope>NUCLEOTIDE SEQUENCE</scope>
    <source>
        <strain evidence="1">AP01</strain>
        <tissue evidence="1">Mycelium</tissue>
    </source>
</reference>
<accession>A0A9P7K8A1</accession>
<name>A0A9P7K8A1_9AGAR</name>
<protein>
    <recommendedName>
        <fullName evidence="3">F-box domain-containing protein</fullName>
    </recommendedName>
</protein>
<sequence length="395" mass="44300">MEGNFGVSFWEMRNDIGLMNVLWCPEPSHKRITTIPYADLRPERIIPRTSSNSSGNQYCYPNPSAANTTGKGFGLFSVELVDLIIDHVDDLEDIICLAATCQRLYEISRHHLEVFLDIAFTISWAGDRLICIGDWTEVDDDLPPGMLDDDECDLINEAVYEYDASQLDPSAEDDYNPILKGYILPPRLAIALHALRDAHPDAELQRFKRKIYKHSSGYPSTLYMKLAGHSSASASTSASTSVPGPGGRLTLAEARVLTQLTRRSAPLTEEQIYSGKYVLRNIVMQEYVRGDAIRALWDPPSDSSSPRRLFVDRLRFEHVLVFKTAWSTRGDGLGIRYSGPVQVHRGAWSGHVFDLVETQSLLDDSDGSDAEGWSDVSEKVLNEIMEVWKEDIRGE</sequence>
<evidence type="ECO:0008006" key="3">
    <source>
        <dbReference type="Google" id="ProtNLM"/>
    </source>
</evidence>
<dbReference type="EMBL" id="JABCKV010000465">
    <property type="protein sequence ID" value="KAG5640873.1"/>
    <property type="molecule type" value="Genomic_DNA"/>
</dbReference>
<gene>
    <name evidence="1" type="ORF">DXG03_006759</name>
</gene>
<proteinExistence type="predicted"/>